<dbReference type="PANTHER" id="PTHR43176:SF3">
    <property type="entry name" value="3-HYDROXYISOBUTYRYL-COA HYDROLASE, MITOCHONDRIAL"/>
    <property type="match status" value="1"/>
</dbReference>
<comment type="caution">
    <text evidence="5">The sequence shown here is derived from an EMBL/GenBank/DDBJ whole genome shotgun (WGS) entry which is preliminary data.</text>
</comment>
<organism evidence="5 6">
    <name type="scientific">Gemmobacter caeni</name>
    <dbReference type="NCBI Taxonomy" id="589035"/>
    <lineage>
        <taxon>Bacteria</taxon>
        <taxon>Pseudomonadati</taxon>
        <taxon>Pseudomonadota</taxon>
        <taxon>Alphaproteobacteria</taxon>
        <taxon>Rhodobacterales</taxon>
        <taxon>Paracoccaceae</taxon>
        <taxon>Gemmobacter</taxon>
    </lineage>
</organism>
<dbReference type="EC" id="3.1.2.4" evidence="2"/>
<evidence type="ECO:0000256" key="1">
    <source>
        <dbReference type="ARBA" id="ARBA00001709"/>
    </source>
</evidence>
<dbReference type="SUPFAM" id="SSF52096">
    <property type="entry name" value="ClpP/crotonase"/>
    <property type="match status" value="1"/>
</dbReference>
<dbReference type="Pfam" id="PF16113">
    <property type="entry name" value="ECH_2"/>
    <property type="match status" value="1"/>
</dbReference>
<evidence type="ECO:0000259" key="4">
    <source>
        <dbReference type="Pfam" id="PF16113"/>
    </source>
</evidence>
<dbReference type="OrthoDB" id="9790967at2"/>
<name>A0A2T6B3F2_9RHOB</name>
<dbReference type="GO" id="GO:0003860">
    <property type="term" value="F:3-hydroxyisobutyryl-CoA hydrolase activity"/>
    <property type="evidence" value="ECO:0007669"/>
    <property type="project" value="UniProtKB-EC"/>
</dbReference>
<dbReference type="Proteomes" id="UP000244224">
    <property type="component" value="Unassembled WGS sequence"/>
</dbReference>
<dbReference type="InterPro" id="IPR045004">
    <property type="entry name" value="ECH_dom"/>
</dbReference>
<dbReference type="InterPro" id="IPR032259">
    <property type="entry name" value="HIBYL-CoA-H"/>
</dbReference>
<dbReference type="Gene3D" id="3.90.226.10">
    <property type="entry name" value="2-enoyl-CoA Hydratase, Chain A, domain 1"/>
    <property type="match status" value="1"/>
</dbReference>
<evidence type="ECO:0000256" key="2">
    <source>
        <dbReference type="ARBA" id="ARBA00011915"/>
    </source>
</evidence>
<dbReference type="EMBL" id="QBKP01000005">
    <property type="protein sequence ID" value="PTX50599.1"/>
    <property type="molecule type" value="Genomic_DNA"/>
</dbReference>
<evidence type="ECO:0000256" key="3">
    <source>
        <dbReference type="ARBA" id="ARBA00022801"/>
    </source>
</evidence>
<dbReference type="GO" id="GO:0005829">
    <property type="term" value="C:cytosol"/>
    <property type="evidence" value="ECO:0007669"/>
    <property type="project" value="TreeGrafter"/>
</dbReference>
<keyword evidence="3" id="KW-0378">Hydrolase</keyword>
<dbReference type="GO" id="GO:0006574">
    <property type="term" value="P:L-valine catabolic process"/>
    <property type="evidence" value="ECO:0007669"/>
    <property type="project" value="TreeGrafter"/>
</dbReference>
<gene>
    <name evidence="5" type="ORF">C8N34_105244</name>
</gene>
<dbReference type="NCBIfam" id="NF004127">
    <property type="entry name" value="PRK05617.1"/>
    <property type="match status" value="1"/>
</dbReference>
<evidence type="ECO:0000313" key="6">
    <source>
        <dbReference type="Proteomes" id="UP000244224"/>
    </source>
</evidence>
<accession>A0A2T6B3F2</accession>
<comment type="catalytic activity">
    <reaction evidence="1">
        <text>3-hydroxy-2-methylpropanoyl-CoA + H2O = 3-hydroxy-2-methylpropanoate + CoA + H(+)</text>
        <dbReference type="Rhea" id="RHEA:20888"/>
        <dbReference type="ChEBI" id="CHEBI:11805"/>
        <dbReference type="ChEBI" id="CHEBI:15377"/>
        <dbReference type="ChEBI" id="CHEBI:15378"/>
        <dbReference type="ChEBI" id="CHEBI:57287"/>
        <dbReference type="ChEBI" id="CHEBI:57340"/>
        <dbReference type="EC" id="3.1.2.4"/>
    </reaction>
</comment>
<reference evidence="5 6" key="1">
    <citation type="submission" date="2018-04" db="EMBL/GenBank/DDBJ databases">
        <title>Genomic Encyclopedia of Archaeal and Bacterial Type Strains, Phase II (KMG-II): from individual species to whole genera.</title>
        <authorList>
            <person name="Goeker M."/>
        </authorList>
    </citation>
    <scope>NUCLEOTIDE SEQUENCE [LARGE SCALE GENOMIC DNA]</scope>
    <source>
        <strain evidence="5 6">DSM 21823</strain>
    </source>
</reference>
<protein>
    <recommendedName>
        <fullName evidence="2">3-hydroxyisobutyryl-CoA hydrolase</fullName>
        <ecNumber evidence="2">3.1.2.4</ecNumber>
    </recommendedName>
</protein>
<dbReference type="AlphaFoldDB" id="A0A2T6B3F2"/>
<feature type="domain" description="Enoyl-CoA hydratase/isomerase" evidence="4">
    <location>
        <begin position="20"/>
        <end position="326"/>
    </location>
</feature>
<keyword evidence="6" id="KW-1185">Reference proteome</keyword>
<dbReference type="PANTHER" id="PTHR43176">
    <property type="entry name" value="3-HYDROXYISOBUTYRYL-COA HYDROLASE-RELATED"/>
    <property type="match status" value="1"/>
</dbReference>
<sequence>MPVPDPFQPAVLIRREGRAGRITLNRPARLNALTREMCLAILAALDAWRADPAVALVIFDAAGDRAFSAGGDVVAVVRAAQAGDFTFGRDFFSDEYRMNALIALYPKPIIAFMQGYTMGGGIGIGGHASHRILGETTQMAMPETRIGLVPDVGASALLARSPGRTGLYLGLTGARMTPGDAIYCGFADLLLPQADWPGLIEWLAESGDPAVLPKGRAPDSDLAGARPQIDRIFARPGLRAISAAAAQETGPIPEAIRTALAHHDPLAMAATLQLIAAAETTHSVPEALEREFRFTARAAESGDFIEGVRAMLIDRDDRPAWRQAGATDSALSGAVAAMLAPL</sequence>
<dbReference type="InterPro" id="IPR029045">
    <property type="entry name" value="ClpP/crotonase-like_dom_sf"/>
</dbReference>
<proteinExistence type="predicted"/>
<evidence type="ECO:0000313" key="5">
    <source>
        <dbReference type="EMBL" id="PTX50599.1"/>
    </source>
</evidence>
<dbReference type="CDD" id="cd06558">
    <property type="entry name" value="crotonase-like"/>
    <property type="match status" value="1"/>
</dbReference>